<name>I0IBU4_PHYMF</name>
<evidence type="ECO:0000259" key="3">
    <source>
        <dbReference type="SMART" id="SM00822"/>
    </source>
</evidence>
<dbReference type="InterPro" id="IPR057326">
    <property type="entry name" value="KR_dom"/>
</dbReference>
<dbReference type="PANTHER" id="PTHR43669:SF3">
    <property type="entry name" value="ALCOHOL DEHYDROGENASE, PUTATIVE (AFU_ORTHOLOGUE AFUA_3G03445)-RELATED"/>
    <property type="match status" value="1"/>
</dbReference>
<feature type="domain" description="Ketoreductase" evidence="3">
    <location>
        <begin position="13"/>
        <end position="228"/>
    </location>
</feature>
<dbReference type="STRING" id="1142394.PSMK_05730"/>
<protein>
    <submittedName>
        <fullName evidence="4">Putative oxidoreductase</fullName>
    </submittedName>
</protein>
<dbReference type="OrthoDB" id="9803333at2"/>
<accession>I0IBU4</accession>
<dbReference type="SUPFAM" id="SSF51735">
    <property type="entry name" value="NAD(P)-binding Rossmann-fold domains"/>
    <property type="match status" value="1"/>
</dbReference>
<dbReference type="PRINTS" id="PR00081">
    <property type="entry name" value="GDHRDH"/>
</dbReference>
<dbReference type="RefSeq" id="WP_014435952.1">
    <property type="nucleotide sequence ID" value="NC_017080.1"/>
</dbReference>
<keyword evidence="2" id="KW-0560">Oxidoreductase</keyword>
<dbReference type="GO" id="GO:0016491">
    <property type="term" value="F:oxidoreductase activity"/>
    <property type="evidence" value="ECO:0007669"/>
    <property type="project" value="UniProtKB-KW"/>
</dbReference>
<evidence type="ECO:0000313" key="5">
    <source>
        <dbReference type="Proteomes" id="UP000007881"/>
    </source>
</evidence>
<dbReference type="Pfam" id="PF13561">
    <property type="entry name" value="adh_short_C2"/>
    <property type="match status" value="1"/>
</dbReference>
<dbReference type="InterPro" id="IPR002347">
    <property type="entry name" value="SDR_fam"/>
</dbReference>
<dbReference type="PANTHER" id="PTHR43669">
    <property type="entry name" value="5-KETO-D-GLUCONATE 5-REDUCTASE"/>
    <property type="match status" value="1"/>
</dbReference>
<comment type="similarity">
    <text evidence="1">Belongs to the short-chain dehydrogenases/reductases (SDR) family.</text>
</comment>
<evidence type="ECO:0000313" key="4">
    <source>
        <dbReference type="EMBL" id="BAM02732.1"/>
    </source>
</evidence>
<gene>
    <name evidence="4" type="ordered locus">PSMK_05730</name>
</gene>
<dbReference type="KEGG" id="phm:PSMK_05730"/>
<reference evidence="4 5" key="1">
    <citation type="submission" date="2012-02" db="EMBL/GenBank/DDBJ databases">
        <title>Complete genome sequence of Phycisphaera mikurensis NBRC 102666.</title>
        <authorList>
            <person name="Ankai A."/>
            <person name="Hosoyama A."/>
            <person name="Terui Y."/>
            <person name="Sekine M."/>
            <person name="Fukai R."/>
            <person name="Kato Y."/>
            <person name="Nakamura S."/>
            <person name="Yamada-Narita S."/>
            <person name="Kawakoshi A."/>
            <person name="Fukunaga Y."/>
            <person name="Yamazaki S."/>
            <person name="Fujita N."/>
        </authorList>
    </citation>
    <scope>NUCLEOTIDE SEQUENCE [LARGE SCALE GENOMIC DNA]</scope>
    <source>
        <strain evidence="5">NBRC 102666 / KCTC 22515 / FYK2301M01</strain>
    </source>
</reference>
<dbReference type="Proteomes" id="UP000007881">
    <property type="component" value="Chromosome"/>
</dbReference>
<dbReference type="Gene3D" id="3.40.50.720">
    <property type="entry name" value="NAD(P)-binding Rossmann-like Domain"/>
    <property type="match status" value="1"/>
</dbReference>
<evidence type="ECO:0000256" key="1">
    <source>
        <dbReference type="ARBA" id="ARBA00006484"/>
    </source>
</evidence>
<keyword evidence="5" id="KW-1185">Reference proteome</keyword>
<dbReference type="SMART" id="SM00822">
    <property type="entry name" value="PKS_KR"/>
    <property type="match status" value="1"/>
</dbReference>
<dbReference type="eggNOG" id="COG1028">
    <property type="taxonomic scope" value="Bacteria"/>
</dbReference>
<sequence>MPQTSSLFDLSGRVALVSGGTSGIGLAIAEAFVDHGAKVVVGSRTADKVKEAVDRLNDRVAESAAGAVLDVQSEDSVRGAFDHGVRRFGTVNDAVHSAGVMHKADSAELEAEPFNRLYDIHVTGGLRLAKALAAHLASSGASQPDAAAPVEPAGSFTFIASITSFAALSGVTAYAAAKSAQMGLIRNLSTDFGARGIRVNGIAPGFVPTDLNRKMITGTDRGRRILERTPMARFGTADEIAGAAVYLAAPAGAFVNGHTIVVDGGFLACGLGDAVAPWS</sequence>
<organism evidence="4 5">
    <name type="scientific">Phycisphaera mikurensis (strain NBRC 102666 / KCTC 22515 / FYK2301M01)</name>
    <dbReference type="NCBI Taxonomy" id="1142394"/>
    <lineage>
        <taxon>Bacteria</taxon>
        <taxon>Pseudomonadati</taxon>
        <taxon>Planctomycetota</taxon>
        <taxon>Phycisphaerae</taxon>
        <taxon>Phycisphaerales</taxon>
        <taxon>Phycisphaeraceae</taxon>
        <taxon>Phycisphaera</taxon>
    </lineage>
</organism>
<dbReference type="EMBL" id="AP012338">
    <property type="protein sequence ID" value="BAM02732.1"/>
    <property type="molecule type" value="Genomic_DNA"/>
</dbReference>
<proteinExistence type="inferred from homology"/>
<dbReference type="FunFam" id="3.40.50.720:FF:000084">
    <property type="entry name" value="Short-chain dehydrogenase reductase"/>
    <property type="match status" value="1"/>
</dbReference>
<dbReference type="HOGENOM" id="CLU_010194_1_1_0"/>
<dbReference type="InterPro" id="IPR036291">
    <property type="entry name" value="NAD(P)-bd_dom_sf"/>
</dbReference>
<dbReference type="AlphaFoldDB" id="I0IBU4"/>
<evidence type="ECO:0000256" key="2">
    <source>
        <dbReference type="ARBA" id="ARBA00023002"/>
    </source>
</evidence>